<evidence type="ECO:0000256" key="1">
    <source>
        <dbReference type="ARBA" id="ARBA00022741"/>
    </source>
</evidence>
<dbReference type="Gene3D" id="2.40.100.10">
    <property type="entry name" value="Cyclophilin-like"/>
    <property type="match status" value="1"/>
</dbReference>
<name>A0ABW4CAB5_9BACL</name>
<keyword evidence="3" id="KW-0067">ATP-binding</keyword>
<dbReference type="GO" id="GO:0017168">
    <property type="term" value="F:5-oxoprolinase (ATP-hydrolyzing) activity"/>
    <property type="evidence" value="ECO:0007669"/>
    <property type="project" value="UniProtKB-EC"/>
</dbReference>
<dbReference type="Proteomes" id="UP001597282">
    <property type="component" value="Unassembled WGS sequence"/>
</dbReference>
<evidence type="ECO:0000313" key="5">
    <source>
        <dbReference type="EMBL" id="MFD1427056.1"/>
    </source>
</evidence>
<evidence type="ECO:0000313" key="6">
    <source>
        <dbReference type="Proteomes" id="UP001597282"/>
    </source>
</evidence>
<accession>A0ABW4CAB5</accession>
<keyword evidence="1" id="KW-0547">Nucleotide-binding</keyword>
<dbReference type="InterPro" id="IPR003833">
    <property type="entry name" value="CT_C_D"/>
</dbReference>
<organism evidence="5 6">
    <name type="scientific">Kroppenstedtia sanguinis</name>
    <dbReference type="NCBI Taxonomy" id="1380684"/>
    <lineage>
        <taxon>Bacteria</taxon>
        <taxon>Bacillati</taxon>
        <taxon>Bacillota</taxon>
        <taxon>Bacilli</taxon>
        <taxon>Bacillales</taxon>
        <taxon>Thermoactinomycetaceae</taxon>
        <taxon>Kroppenstedtia</taxon>
    </lineage>
</organism>
<feature type="domain" description="Carboxyltransferase" evidence="4">
    <location>
        <begin position="3"/>
        <end position="204"/>
    </location>
</feature>
<gene>
    <name evidence="5" type="primary">pxpB</name>
    <name evidence="5" type="ORF">ACFQ4Y_08915</name>
</gene>
<dbReference type="Pfam" id="PF02682">
    <property type="entry name" value="CT_C_D"/>
    <property type="match status" value="1"/>
</dbReference>
<evidence type="ECO:0000256" key="2">
    <source>
        <dbReference type="ARBA" id="ARBA00022801"/>
    </source>
</evidence>
<protein>
    <submittedName>
        <fullName evidence="5">5-oxoprolinase subunit PxpB</fullName>
        <ecNumber evidence="5">3.5.2.9</ecNumber>
    </submittedName>
</protein>
<dbReference type="SUPFAM" id="SSF160467">
    <property type="entry name" value="PH0987 N-terminal domain-like"/>
    <property type="match status" value="1"/>
</dbReference>
<dbReference type="EC" id="3.5.2.9" evidence="5"/>
<dbReference type="SMART" id="SM00796">
    <property type="entry name" value="AHS1"/>
    <property type="match status" value="1"/>
</dbReference>
<dbReference type="InterPro" id="IPR010016">
    <property type="entry name" value="PxpB"/>
</dbReference>
<dbReference type="RefSeq" id="WP_380164725.1">
    <property type="nucleotide sequence ID" value="NZ_JBHTNU010000007.1"/>
</dbReference>
<evidence type="ECO:0000256" key="3">
    <source>
        <dbReference type="ARBA" id="ARBA00022840"/>
    </source>
</evidence>
<proteinExistence type="predicted"/>
<dbReference type="EMBL" id="JBHTNU010000007">
    <property type="protein sequence ID" value="MFD1427056.1"/>
    <property type="molecule type" value="Genomic_DNA"/>
</dbReference>
<dbReference type="SUPFAM" id="SSF50891">
    <property type="entry name" value="Cyclophilin-like"/>
    <property type="match status" value="1"/>
</dbReference>
<keyword evidence="2 5" id="KW-0378">Hydrolase</keyword>
<dbReference type="PANTHER" id="PTHR34698">
    <property type="entry name" value="5-OXOPROLINASE SUBUNIT B"/>
    <property type="match status" value="1"/>
</dbReference>
<dbReference type="PANTHER" id="PTHR34698:SF2">
    <property type="entry name" value="5-OXOPROLINASE SUBUNIT B"/>
    <property type="match status" value="1"/>
</dbReference>
<dbReference type="Gene3D" id="3.30.1360.40">
    <property type="match status" value="1"/>
</dbReference>
<comment type="caution">
    <text evidence="5">The sequence shown here is derived from an EMBL/GenBank/DDBJ whole genome shotgun (WGS) entry which is preliminary data.</text>
</comment>
<dbReference type="InterPro" id="IPR029000">
    <property type="entry name" value="Cyclophilin-like_dom_sf"/>
</dbReference>
<reference evidence="6" key="1">
    <citation type="journal article" date="2019" name="Int. J. Syst. Evol. Microbiol.">
        <title>The Global Catalogue of Microorganisms (GCM) 10K type strain sequencing project: providing services to taxonomists for standard genome sequencing and annotation.</title>
        <authorList>
            <consortium name="The Broad Institute Genomics Platform"/>
            <consortium name="The Broad Institute Genome Sequencing Center for Infectious Disease"/>
            <person name="Wu L."/>
            <person name="Ma J."/>
        </authorList>
    </citation>
    <scope>NUCLEOTIDE SEQUENCE [LARGE SCALE GENOMIC DNA]</scope>
    <source>
        <strain evidence="6">S1</strain>
    </source>
</reference>
<evidence type="ECO:0000259" key="4">
    <source>
        <dbReference type="SMART" id="SM00796"/>
    </source>
</evidence>
<sequence length="228" mass="25751">MSIKIQPVGDMGLRIGFGERIDPEINREIRSFVNELERHPIPGVVEWVPTYGAVMVYYQPYRIRYRELCQQLEAIEENRVPVTEEDTRVVELPVVYGGEYGPDLGRVAEKNGLSPQEVIQIHSDPAYRVYMLGFVPGFPYLGGMSERIATLRLKDPRPRIPAGSVGIAGSQTGVYPLETPGGWRIIGRTPVRLYDPDRNPPVLLRAGDLVRFRPISGETYREMEVEGL</sequence>
<dbReference type="NCBIfam" id="TIGR00370">
    <property type="entry name" value="5-oxoprolinase subunit PxpB"/>
    <property type="match status" value="1"/>
</dbReference>
<keyword evidence="6" id="KW-1185">Reference proteome</keyword>